<organism evidence="2 3">
    <name type="scientific">Devosia geojensis</name>
    <dbReference type="NCBI Taxonomy" id="443610"/>
    <lineage>
        <taxon>Bacteria</taxon>
        <taxon>Pseudomonadati</taxon>
        <taxon>Pseudomonadota</taxon>
        <taxon>Alphaproteobacteria</taxon>
        <taxon>Hyphomicrobiales</taxon>
        <taxon>Devosiaceae</taxon>
        <taxon>Devosia</taxon>
    </lineage>
</organism>
<dbReference type="STRING" id="443610.VE25_05655"/>
<dbReference type="InterPro" id="IPR045857">
    <property type="entry name" value="O16G_dom_2"/>
</dbReference>
<dbReference type="InterPro" id="IPR017853">
    <property type="entry name" value="GH"/>
</dbReference>
<dbReference type="Proteomes" id="UP000033632">
    <property type="component" value="Unassembled WGS sequence"/>
</dbReference>
<dbReference type="GO" id="GO:0016740">
    <property type="term" value="F:transferase activity"/>
    <property type="evidence" value="ECO:0007669"/>
    <property type="project" value="UniProtKB-KW"/>
</dbReference>
<dbReference type="Pfam" id="PF00128">
    <property type="entry name" value="Alpha-amylase"/>
    <property type="match status" value="1"/>
</dbReference>
<dbReference type="InterPro" id="IPR058789">
    <property type="entry name" value="ApnL_C"/>
</dbReference>
<dbReference type="Gene3D" id="2.60.40.1180">
    <property type="entry name" value="Golgi alpha-mannosidase II"/>
    <property type="match status" value="1"/>
</dbReference>
<keyword evidence="2" id="KW-0808">Transferase</keyword>
<name>A0A0F5FV33_9HYPH</name>
<keyword evidence="3" id="KW-1185">Reference proteome</keyword>
<feature type="domain" description="Glycosyl hydrolase family 13 catalytic" evidence="1">
    <location>
        <begin position="14"/>
        <end position="414"/>
    </location>
</feature>
<dbReference type="SMART" id="SM00642">
    <property type="entry name" value="Aamy"/>
    <property type="match status" value="1"/>
</dbReference>
<dbReference type="CDD" id="cd11334">
    <property type="entry name" value="AmyAc_TreS"/>
    <property type="match status" value="1"/>
</dbReference>
<dbReference type="Gene3D" id="3.90.400.10">
    <property type="entry name" value="Oligo-1,6-glucosidase, Domain 2"/>
    <property type="match status" value="1"/>
</dbReference>
<dbReference type="Pfam" id="PF25839">
    <property type="entry name" value="Apionate_lact_C"/>
    <property type="match status" value="1"/>
</dbReference>
<dbReference type="OrthoDB" id="9805159at2"/>
<dbReference type="EMBL" id="JZEX01000059">
    <property type="protein sequence ID" value="KKB12719.1"/>
    <property type="molecule type" value="Genomic_DNA"/>
</dbReference>
<proteinExistence type="predicted"/>
<dbReference type="AlphaFoldDB" id="A0A0F5FV33"/>
<dbReference type="InterPro" id="IPR013780">
    <property type="entry name" value="Glyco_hydro_b"/>
</dbReference>
<dbReference type="PATRIC" id="fig|443610.3.peg.3684"/>
<reference evidence="2 3" key="1">
    <citation type="submission" date="2015-03" db="EMBL/GenBank/DDBJ databases">
        <authorList>
            <person name="Hassan Y.I."/>
            <person name="Lepp D."/>
            <person name="Li X.-Z."/>
            <person name="Zhou T."/>
        </authorList>
    </citation>
    <scope>NUCLEOTIDE SEQUENCE [LARGE SCALE GENOMIC DNA]</scope>
    <source>
        <strain evidence="2 3">BD-c194</strain>
    </source>
</reference>
<protein>
    <submittedName>
        <fullName evidence="2">Maltose alpha-D-glucosyltransferase</fullName>
    </submittedName>
</protein>
<accession>A0A0F5FV33</accession>
<dbReference type="PANTHER" id="PTHR10357">
    <property type="entry name" value="ALPHA-AMYLASE FAMILY MEMBER"/>
    <property type="match status" value="1"/>
</dbReference>
<dbReference type="SUPFAM" id="SSF51011">
    <property type="entry name" value="Glycosyl hydrolase domain"/>
    <property type="match status" value="1"/>
</dbReference>
<sequence length="543" mass="61530">MFHEPWYTDAVIYGIDVEKFADGNGDGIGDFIGLAERLPYIAELGVTCVWLLPFFGSPGRDNGYDVSDYYAVDPRMGTRDDFLFFLHRAGEHGIRVIIDLVANHTSDQHPWFQAARRDEKSRYRDYYVWHTDPPPVEPNTHSIFPGEETSVWTYDEIARAYYFHKFYSFQPDLNIANREVREEILRVIDYWLAFGISGFRIDAAPLIIGDNGLHRANPSDPHGVLREMALYVRERRDQGVLLGEVNMPAENLRNYFGDGDQMGLLFNFSLACYVFAALAREDASPISNAEALLPQPPPGCGWANFLRNLDELDFSRVPQDLRNDVFATFAPKPEMQVYDRGVRRRLAPMLGGDQRRIELAFAIIMAVRGAPLFVYGDEIGLGEDLSANGREAVRLPMQWDASRNGGFSKAPASRLPNRPLSDGPFSYKKVNVAAQQDDPDSLLNRVRGLIYTRRENKIFSQGRIACPTVSDKSVFAYSYQDGTQTALLLHNLANRKVRVEVDTTFPAEASFRDLLTGAPIAPQDTERFELGPYAYQWIVARRE</sequence>
<dbReference type="SUPFAM" id="SSF51445">
    <property type="entry name" value="(Trans)glycosidases"/>
    <property type="match status" value="1"/>
</dbReference>
<dbReference type="Gene3D" id="3.20.20.80">
    <property type="entry name" value="Glycosidases"/>
    <property type="match status" value="1"/>
</dbReference>
<evidence type="ECO:0000313" key="2">
    <source>
        <dbReference type="EMBL" id="KKB12719.1"/>
    </source>
</evidence>
<dbReference type="GO" id="GO:0005975">
    <property type="term" value="P:carbohydrate metabolic process"/>
    <property type="evidence" value="ECO:0007669"/>
    <property type="project" value="InterPro"/>
</dbReference>
<evidence type="ECO:0000259" key="1">
    <source>
        <dbReference type="SMART" id="SM00642"/>
    </source>
</evidence>
<dbReference type="RefSeq" id="WP_046107625.1">
    <property type="nucleotide sequence ID" value="NZ_JZEX01000059.1"/>
</dbReference>
<comment type="caution">
    <text evidence="2">The sequence shown here is derived from an EMBL/GenBank/DDBJ whole genome shotgun (WGS) entry which is preliminary data.</text>
</comment>
<dbReference type="InterPro" id="IPR006047">
    <property type="entry name" value="GH13_cat_dom"/>
</dbReference>
<evidence type="ECO:0000313" key="3">
    <source>
        <dbReference type="Proteomes" id="UP000033632"/>
    </source>
</evidence>
<dbReference type="PANTHER" id="PTHR10357:SF219">
    <property type="entry name" value="MALTOSE ALPHA-D-GLUCOSYLTRANSFERASE"/>
    <property type="match status" value="1"/>
</dbReference>
<gene>
    <name evidence="2" type="ORF">VE25_05655</name>
</gene>